<dbReference type="Proteomes" id="UP000654075">
    <property type="component" value="Unassembled WGS sequence"/>
</dbReference>
<organism evidence="2 4">
    <name type="scientific">Polarella glacialis</name>
    <name type="common">Dinoflagellate</name>
    <dbReference type="NCBI Taxonomy" id="89957"/>
    <lineage>
        <taxon>Eukaryota</taxon>
        <taxon>Sar</taxon>
        <taxon>Alveolata</taxon>
        <taxon>Dinophyceae</taxon>
        <taxon>Suessiales</taxon>
        <taxon>Suessiaceae</taxon>
        <taxon>Polarella</taxon>
    </lineage>
</organism>
<accession>A0A813FU55</accession>
<protein>
    <submittedName>
        <fullName evidence="2">Uncharacterized protein</fullName>
    </submittedName>
</protein>
<dbReference type="AlphaFoldDB" id="A0A813FU55"/>
<evidence type="ECO:0000313" key="2">
    <source>
        <dbReference type="EMBL" id="CAE8613936.1"/>
    </source>
</evidence>
<dbReference type="EMBL" id="CAJNNV010025334">
    <property type="protein sequence ID" value="CAE8613936.1"/>
    <property type="molecule type" value="Genomic_DNA"/>
</dbReference>
<comment type="caution">
    <text evidence="2">The sequence shown here is derived from an EMBL/GenBank/DDBJ whole genome shotgun (WGS) entry which is preliminary data.</text>
</comment>
<gene>
    <name evidence="2" type="ORF">PGLA1383_LOCUS31674</name>
    <name evidence="3" type="ORF">PGLA2088_LOCUS33508</name>
</gene>
<name>A0A813FU55_POLGL</name>
<proteinExistence type="predicted"/>
<evidence type="ECO:0000313" key="4">
    <source>
        <dbReference type="Proteomes" id="UP000654075"/>
    </source>
</evidence>
<sequence>MPQSSGPTDRVWQPCNRHTGSCRNWSCPNCRSESRGGRILRSRDNCVAVVQKLEPESFPGAQNCERGQAAKGQSTVWPVARQCAACKGAGRCGCSCSRGGSGHSTRSSGKGCSPGGLRKRAWESAQERARTLTRGLLQVDSNSKIEGFEDDPILLVRVGHDGGPVPPMLEKELSSRLARLLAHDAQKLAEDRWNSAEQGRRSRNDEAFDTWVRNKDLEERYRVDPLVKPQPSDSRPSAEQCQVHYEAWCHQYDLQRSRSHSASRVS</sequence>
<feature type="region of interest" description="Disordered" evidence="1">
    <location>
        <begin position="97"/>
        <end position="117"/>
    </location>
</feature>
<dbReference type="OrthoDB" id="10659049at2759"/>
<keyword evidence="4" id="KW-1185">Reference proteome</keyword>
<dbReference type="Proteomes" id="UP000626109">
    <property type="component" value="Unassembled WGS sequence"/>
</dbReference>
<dbReference type="EMBL" id="CAJNNW010030904">
    <property type="protein sequence ID" value="CAE8705062.1"/>
    <property type="molecule type" value="Genomic_DNA"/>
</dbReference>
<evidence type="ECO:0000256" key="1">
    <source>
        <dbReference type="SAM" id="MobiDB-lite"/>
    </source>
</evidence>
<evidence type="ECO:0000313" key="3">
    <source>
        <dbReference type="EMBL" id="CAE8705062.1"/>
    </source>
</evidence>
<reference evidence="2" key="1">
    <citation type="submission" date="2021-02" db="EMBL/GenBank/DDBJ databases">
        <authorList>
            <person name="Dougan E. K."/>
            <person name="Rhodes N."/>
            <person name="Thang M."/>
            <person name="Chan C."/>
        </authorList>
    </citation>
    <scope>NUCLEOTIDE SEQUENCE</scope>
</reference>